<gene>
    <name evidence="9" type="ORF">MM50RIKEN_00100</name>
</gene>
<dbReference type="InterPro" id="IPR037185">
    <property type="entry name" value="EmrE-like"/>
</dbReference>
<feature type="domain" description="EamA" evidence="8">
    <location>
        <begin position="11"/>
        <end position="143"/>
    </location>
</feature>
<comment type="subcellular location">
    <subcellularLocation>
        <location evidence="1">Cell membrane</location>
        <topology evidence="1">Multi-pass membrane protein</topology>
    </subcellularLocation>
</comment>
<dbReference type="PANTHER" id="PTHR32322:SF18">
    <property type="entry name" value="S-ADENOSYLMETHIONINE_S-ADENOSYLHOMOCYSTEINE TRANSPORTER"/>
    <property type="match status" value="1"/>
</dbReference>
<evidence type="ECO:0000313" key="9">
    <source>
        <dbReference type="EMBL" id="BCK80247.1"/>
    </source>
</evidence>
<feature type="transmembrane region" description="Helical" evidence="7">
    <location>
        <begin position="255"/>
        <end position="274"/>
    </location>
</feature>
<feature type="transmembrane region" description="Helical" evidence="7">
    <location>
        <begin position="41"/>
        <end position="62"/>
    </location>
</feature>
<dbReference type="EMBL" id="AP023418">
    <property type="protein sequence ID" value="BCK80247.1"/>
    <property type="molecule type" value="Genomic_DNA"/>
</dbReference>
<reference evidence="9" key="1">
    <citation type="submission" date="2020-09" db="EMBL/GenBank/DDBJ databases">
        <title>New species isolated from human feces.</title>
        <authorList>
            <person name="Kitahara M."/>
            <person name="Shigeno Y."/>
            <person name="Shime M."/>
            <person name="Matsumoto Y."/>
            <person name="Nakamura S."/>
            <person name="Motooka D."/>
            <person name="Fukuoka S."/>
            <person name="Nishikawa H."/>
            <person name="Benno Y."/>
        </authorList>
    </citation>
    <scope>NUCLEOTIDE SEQUENCE</scope>
    <source>
        <strain evidence="9">MM50</strain>
    </source>
</reference>
<feature type="transmembrane region" description="Helical" evidence="7">
    <location>
        <begin position="280"/>
        <end position="299"/>
    </location>
</feature>
<evidence type="ECO:0000313" key="10">
    <source>
        <dbReference type="Proteomes" id="UP000681035"/>
    </source>
</evidence>
<dbReference type="KEGG" id="vcop:MM50RIKEN_00100"/>
<keyword evidence="6 7" id="KW-0472">Membrane</keyword>
<keyword evidence="4 7" id="KW-0812">Transmembrane</keyword>
<feature type="transmembrane region" description="Helical" evidence="7">
    <location>
        <begin position="224"/>
        <end position="243"/>
    </location>
</feature>
<proteinExistence type="inferred from homology"/>
<keyword evidence="10" id="KW-1185">Reference proteome</keyword>
<dbReference type="SUPFAM" id="SSF103481">
    <property type="entry name" value="Multidrug resistance efflux transporter EmrE"/>
    <property type="match status" value="2"/>
</dbReference>
<evidence type="ECO:0000256" key="3">
    <source>
        <dbReference type="ARBA" id="ARBA00022475"/>
    </source>
</evidence>
<keyword evidence="5 7" id="KW-1133">Transmembrane helix</keyword>
<evidence type="ECO:0000256" key="4">
    <source>
        <dbReference type="ARBA" id="ARBA00022692"/>
    </source>
</evidence>
<comment type="similarity">
    <text evidence="2">Belongs to the EamA transporter family.</text>
</comment>
<dbReference type="AlphaFoldDB" id="A0A810Q1X1"/>
<feature type="transmembrane region" description="Helical" evidence="7">
    <location>
        <begin position="74"/>
        <end position="91"/>
    </location>
</feature>
<evidence type="ECO:0000256" key="1">
    <source>
        <dbReference type="ARBA" id="ARBA00004651"/>
    </source>
</evidence>
<dbReference type="InterPro" id="IPR000620">
    <property type="entry name" value="EamA_dom"/>
</dbReference>
<accession>A0A810Q1X1</accession>
<dbReference type="Gene3D" id="1.10.3730.20">
    <property type="match status" value="2"/>
</dbReference>
<protein>
    <submittedName>
        <fullName evidence="9">Permease</fullName>
    </submittedName>
</protein>
<name>A0A810Q1X1_9FIRM</name>
<evidence type="ECO:0000256" key="7">
    <source>
        <dbReference type="SAM" id="Phobius"/>
    </source>
</evidence>
<evidence type="ECO:0000256" key="6">
    <source>
        <dbReference type="ARBA" id="ARBA00023136"/>
    </source>
</evidence>
<keyword evidence="3" id="KW-1003">Cell membrane</keyword>
<evidence type="ECO:0000259" key="8">
    <source>
        <dbReference type="Pfam" id="PF00892"/>
    </source>
</evidence>
<feature type="transmembrane region" description="Helical" evidence="7">
    <location>
        <begin position="157"/>
        <end position="174"/>
    </location>
</feature>
<feature type="transmembrane region" description="Helical" evidence="7">
    <location>
        <begin position="12"/>
        <end position="29"/>
    </location>
</feature>
<sequence>MGKMSWREISAMLGSCCSSMLFGLSFMFTKRIVGTVPAFSLLSWRFLMGAVAMSLCALLGVVHIDYKTKKPWPLLRMTLYLPAAYFIFETYGIELTSASESGTIIACIPIFTVLASALFLHEMPSKFQVGGVLLSTVGIVIITLLKGTSPTFNPLGYVLLFGAVFSDVIYFIHNRQLTAYTPVEKTYFMCLTGAVFFTVCALVYNGVHGTVTEYLTLPFTSGSFLTSCLYLGIGCTTLAFLLTNRSVTIIGPTRTSAFSGLTTVISVVSGVVFLHEPFSLLQGLATALVLAGIYCVNILHSIYTARRQAAAEQKEQTV</sequence>
<feature type="transmembrane region" description="Helical" evidence="7">
    <location>
        <begin position="103"/>
        <end position="120"/>
    </location>
</feature>
<evidence type="ECO:0000256" key="5">
    <source>
        <dbReference type="ARBA" id="ARBA00022989"/>
    </source>
</evidence>
<organism evidence="9 10">
    <name type="scientific">Vescimonas coprocola</name>
    <dbReference type="NCBI Taxonomy" id="2714355"/>
    <lineage>
        <taxon>Bacteria</taxon>
        <taxon>Bacillati</taxon>
        <taxon>Bacillota</taxon>
        <taxon>Clostridia</taxon>
        <taxon>Eubacteriales</taxon>
        <taxon>Oscillospiraceae</taxon>
        <taxon>Vescimonas</taxon>
    </lineage>
</organism>
<dbReference type="InterPro" id="IPR050638">
    <property type="entry name" value="AA-Vitamin_Transporters"/>
</dbReference>
<feature type="transmembrane region" description="Helical" evidence="7">
    <location>
        <begin position="186"/>
        <end position="204"/>
    </location>
</feature>
<feature type="domain" description="EamA" evidence="8">
    <location>
        <begin position="155"/>
        <end position="297"/>
    </location>
</feature>
<dbReference type="Pfam" id="PF00892">
    <property type="entry name" value="EamA"/>
    <property type="match status" value="2"/>
</dbReference>
<dbReference type="GO" id="GO:0005886">
    <property type="term" value="C:plasma membrane"/>
    <property type="evidence" value="ECO:0007669"/>
    <property type="project" value="UniProtKB-SubCell"/>
</dbReference>
<dbReference type="PANTHER" id="PTHR32322">
    <property type="entry name" value="INNER MEMBRANE TRANSPORTER"/>
    <property type="match status" value="1"/>
</dbReference>
<dbReference type="Proteomes" id="UP000681035">
    <property type="component" value="Chromosome"/>
</dbReference>
<evidence type="ECO:0000256" key="2">
    <source>
        <dbReference type="ARBA" id="ARBA00007362"/>
    </source>
</evidence>
<feature type="transmembrane region" description="Helical" evidence="7">
    <location>
        <begin position="127"/>
        <end position="145"/>
    </location>
</feature>